<organism evidence="2 3">
    <name type="scientific">Anaerotruncus massiliensis</name>
    <name type="common">ex Liu et al. 2021</name>
    <dbReference type="NCBI Taxonomy" id="2321404"/>
    <lineage>
        <taxon>Bacteria</taxon>
        <taxon>Bacillati</taxon>
        <taxon>Bacillota</taxon>
        <taxon>Clostridia</taxon>
        <taxon>Eubacteriales</taxon>
        <taxon>Oscillospiraceae</taxon>
        <taxon>Anaerotruncus</taxon>
    </lineage>
</organism>
<dbReference type="EMBL" id="RCHT01000022">
    <property type="protein sequence ID" value="RLL09111.1"/>
    <property type="molecule type" value="Genomic_DNA"/>
</dbReference>
<dbReference type="Gene3D" id="1.10.260.40">
    <property type="entry name" value="lambda repressor-like DNA-binding domains"/>
    <property type="match status" value="1"/>
</dbReference>
<dbReference type="Proteomes" id="UP000276301">
    <property type="component" value="Unassembled WGS sequence"/>
</dbReference>
<dbReference type="InterPro" id="IPR010982">
    <property type="entry name" value="Lambda_DNA-bd_dom_sf"/>
</dbReference>
<proteinExistence type="predicted"/>
<keyword evidence="3" id="KW-1185">Reference proteome</keyword>
<protein>
    <submittedName>
        <fullName evidence="2">XRE family transcriptional regulator</fullName>
    </submittedName>
</protein>
<evidence type="ECO:0000313" key="3">
    <source>
        <dbReference type="Proteomes" id="UP000276301"/>
    </source>
</evidence>
<dbReference type="AlphaFoldDB" id="A0A498CPG0"/>
<dbReference type="SUPFAM" id="SSF47413">
    <property type="entry name" value="lambda repressor-like DNA-binding domains"/>
    <property type="match status" value="1"/>
</dbReference>
<dbReference type="SMART" id="SM00530">
    <property type="entry name" value="HTH_XRE"/>
    <property type="match status" value="1"/>
</dbReference>
<evidence type="ECO:0000313" key="2">
    <source>
        <dbReference type="EMBL" id="RLL09111.1"/>
    </source>
</evidence>
<dbReference type="GO" id="GO:0003677">
    <property type="term" value="F:DNA binding"/>
    <property type="evidence" value="ECO:0007669"/>
    <property type="project" value="InterPro"/>
</dbReference>
<name>A0A498CPG0_9FIRM</name>
<evidence type="ECO:0000259" key="1">
    <source>
        <dbReference type="PROSITE" id="PS50943"/>
    </source>
</evidence>
<dbReference type="RefSeq" id="WP_121587245.1">
    <property type="nucleotide sequence ID" value="NZ_RCHT01000022.1"/>
</dbReference>
<feature type="domain" description="HTH cro/C1-type" evidence="1">
    <location>
        <begin position="18"/>
        <end position="77"/>
    </location>
</feature>
<gene>
    <name evidence="2" type="ORF">D4A47_10575</name>
</gene>
<sequence>MAKPLAPDGTKNLAGSRIRALRKARGLSQEELMRDLQLRGFDSERGVIKRMENGTRFVCDTELKIIAEYFGVSYDFLIEGEEEE</sequence>
<reference evidence="2 3" key="1">
    <citation type="submission" date="2018-10" db="EMBL/GenBank/DDBJ databases">
        <title>Anaerotruncus faecis sp. nov., isolated from human feces.</title>
        <authorList>
            <person name="Wang Y.-J."/>
        </authorList>
    </citation>
    <scope>NUCLEOTIDE SEQUENCE [LARGE SCALE GENOMIC DNA]</scope>
    <source>
        <strain evidence="2 3">22A2-44</strain>
    </source>
</reference>
<dbReference type="CDD" id="cd00093">
    <property type="entry name" value="HTH_XRE"/>
    <property type="match status" value="1"/>
</dbReference>
<accession>A0A498CPG0</accession>
<dbReference type="InterPro" id="IPR001387">
    <property type="entry name" value="Cro/C1-type_HTH"/>
</dbReference>
<dbReference type="PROSITE" id="PS50943">
    <property type="entry name" value="HTH_CROC1"/>
    <property type="match status" value="1"/>
</dbReference>
<comment type="caution">
    <text evidence="2">The sequence shown here is derived from an EMBL/GenBank/DDBJ whole genome shotgun (WGS) entry which is preliminary data.</text>
</comment>
<dbReference type="Pfam" id="PF12844">
    <property type="entry name" value="HTH_19"/>
    <property type="match status" value="1"/>
</dbReference>